<feature type="domain" description="Core-binding (CB)" evidence="6">
    <location>
        <begin position="72"/>
        <end position="155"/>
    </location>
</feature>
<dbReference type="Proteomes" id="UP000291269">
    <property type="component" value="Unassembled WGS sequence"/>
</dbReference>
<accession>A0A4Q2KC75</accession>
<protein>
    <submittedName>
        <fullName evidence="7">Site-specific integrase</fullName>
    </submittedName>
</protein>
<dbReference type="PROSITE" id="PS51900">
    <property type="entry name" value="CB"/>
    <property type="match status" value="1"/>
</dbReference>
<keyword evidence="8" id="KW-1185">Reference proteome</keyword>
<dbReference type="EMBL" id="SDOZ01000002">
    <property type="protein sequence ID" value="RXZ60851.1"/>
    <property type="molecule type" value="Genomic_DNA"/>
</dbReference>
<dbReference type="InterPro" id="IPR050090">
    <property type="entry name" value="Tyrosine_recombinase_XerCD"/>
</dbReference>
<feature type="domain" description="Tyr recombinase" evidence="5">
    <location>
        <begin position="173"/>
        <end position="392"/>
    </location>
</feature>
<name>A0A4Q2KC75_9FIRM</name>
<dbReference type="InterPro" id="IPR013762">
    <property type="entry name" value="Integrase-like_cat_sf"/>
</dbReference>
<dbReference type="PANTHER" id="PTHR30349:SF64">
    <property type="entry name" value="PROPHAGE INTEGRASE INTD-RELATED"/>
    <property type="match status" value="1"/>
</dbReference>
<dbReference type="OrthoDB" id="9785687at2"/>
<dbReference type="Pfam" id="PF22022">
    <property type="entry name" value="Phage_int_M"/>
    <property type="match status" value="1"/>
</dbReference>
<reference evidence="7 8" key="1">
    <citation type="journal article" date="2019" name="Gut">
        <title>Antibiotics-induced monodominance of a novel gut bacterial order.</title>
        <authorList>
            <person name="Hildebrand F."/>
            <person name="Moitinho-Silva L."/>
            <person name="Blasche S."/>
            <person name="Jahn M.T."/>
            <person name="Gossmann T.I."/>
            <person name="Heuerta-Cepas J."/>
            <person name="Hercog R."/>
            <person name="Luetge M."/>
            <person name="Bahram M."/>
            <person name="Pryszlak A."/>
            <person name="Alves R.J."/>
            <person name="Waszak S.M."/>
            <person name="Zhu A."/>
            <person name="Ye L."/>
            <person name="Costea P.I."/>
            <person name="Aalvink S."/>
            <person name="Belzer C."/>
            <person name="Forslund S.K."/>
            <person name="Sunagawa S."/>
            <person name="Hentschel U."/>
            <person name="Merten C."/>
            <person name="Patil K.R."/>
            <person name="Benes V."/>
            <person name="Bork P."/>
        </authorList>
    </citation>
    <scope>NUCLEOTIDE SEQUENCE [LARGE SCALE GENOMIC DNA]</scope>
    <source>
        <strain evidence="7 8">HDS1380</strain>
    </source>
</reference>
<dbReference type="AlphaFoldDB" id="A0A4Q2KC75"/>
<dbReference type="GO" id="GO:0003677">
    <property type="term" value="F:DNA binding"/>
    <property type="evidence" value="ECO:0007669"/>
    <property type="project" value="UniProtKB-UniRule"/>
</dbReference>
<dbReference type="InterPro" id="IPR010998">
    <property type="entry name" value="Integrase_recombinase_N"/>
</dbReference>
<dbReference type="GO" id="GO:0015074">
    <property type="term" value="P:DNA integration"/>
    <property type="evidence" value="ECO:0007669"/>
    <property type="project" value="InterPro"/>
</dbReference>
<evidence type="ECO:0000259" key="5">
    <source>
        <dbReference type="PROSITE" id="PS51898"/>
    </source>
</evidence>
<dbReference type="RefSeq" id="WP_129222939.1">
    <property type="nucleotide sequence ID" value="NZ_SDOZ01000002.1"/>
</dbReference>
<dbReference type="InterPro" id="IPR011010">
    <property type="entry name" value="DNA_brk_join_enz"/>
</dbReference>
<evidence type="ECO:0000313" key="8">
    <source>
        <dbReference type="Proteomes" id="UP000291269"/>
    </source>
</evidence>
<sequence length="404" mass="46507">MAKKPTRRGNNEGCISKRKDGNWVGVVTLGTDENGKRIRKSVYGKTKSEVTMKMLAVKADNPTIGCSAIKNETFRTLMQEWLMTFKRPSVSPRTFERCLSTARNTLYPVFGEMKIDEITAPMLQRLFNKMISDGYALATVKKSKFLLGQFFEYCVDNDFLKSNPVAKTRLASRERKVQTTEEYKAIPPELRKDFVKALDTSPILKPICYTSLFAGLRIGEVLALRWRDVDFTDKTIWVDNAVTVIPHYDDAWRVSDYETVISDTKTAASVRSVPMPQILVECLKEHRNRRRKMEYETGISFTDDDDFVFSTEEGDLRTYYGTRAMFDKLMRKTGFAEYGFHFHTLRHTYSSMLFESGENPKVIQQLLGHKDVTTTIRTYNSVDRSYFKQATKKIDAMFGGDMEM</sequence>
<dbReference type="InterPro" id="IPR053876">
    <property type="entry name" value="Phage_int_M"/>
</dbReference>
<dbReference type="GO" id="GO:0006310">
    <property type="term" value="P:DNA recombination"/>
    <property type="evidence" value="ECO:0007669"/>
    <property type="project" value="UniProtKB-KW"/>
</dbReference>
<dbReference type="Pfam" id="PF00589">
    <property type="entry name" value="Phage_integrase"/>
    <property type="match status" value="1"/>
</dbReference>
<organism evidence="7 8">
    <name type="scientific">Candidatus Borkfalkia ceftriaxoniphila</name>
    <dbReference type="NCBI Taxonomy" id="2508949"/>
    <lineage>
        <taxon>Bacteria</taxon>
        <taxon>Bacillati</taxon>
        <taxon>Bacillota</taxon>
        <taxon>Clostridia</taxon>
        <taxon>Christensenellales</taxon>
        <taxon>Christensenellaceae</taxon>
        <taxon>Candidatus Borkfalkia</taxon>
    </lineage>
</organism>
<dbReference type="InterPro" id="IPR044068">
    <property type="entry name" value="CB"/>
</dbReference>
<keyword evidence="2 4" id="KW-0238">DNA-binding</keyword>
<comment type="similarity">
    <text evidence="1">Belongs to the 'phage' integrase family.</text>
</comment>
<keyword evidence="3" id="KW-0233">DNA recombination</keyword>
<comment type="caution">
    <text evidence="7">The sequence shown here is derived from an EMBL/GenBank/DDBJ whole genome shotgun (WGS) entry which is preliminary data.</text>
</comment>
<dbReference type="Gene3D" id="1.10.150.130">
    <property type="match status" value="1"/>
</dbReference>
<evidence type="ECO:0000256" key="4">
    <source>
        <dbReference type="PROSITE-ProRule" id="PRU01248"/>
    </source>
</evidence>
<dbReference type="PANTHER" id="PTHR30349">
    <property type="entry name" value="PHAGE INTEGRASE-RELATED"/>
    <property type="match status" value="1"/>
</dbReference>
<proteinExistence type="inferred from homology"/>
<evidence type="ECO:0000256" key="3">
    <source>
        <dbReference type="ARBA" id="ARBA00023172"/>
    </source>
</evidence>
<dbReference type="SUPFAM" id="SSF56349">
    <property type="entry name" value="DNA breaking-rejoining enzymes"/>
    <property type="match status" value="1"/>
</dbReference>
<evidence type="ECO:0000313" key="7">
    <source>
        <dbReference type="EMBL" id="RXZ60851.1"/>
    </source>
</evidence>
<dbReference type="Gene3D" id="1.10.443.10">
    <property type="entry name" value="Intergrase catalytic core"/>
    <property type="match status" value="1"/>
</dbReference>
<evidence type="ECO:0000256" key="2">
    <source>
        <dbReference type="ARBA" id="ARBA00023125"/>
    </source>
</evidence>
<dbReference type="CDD" id="cd01189">
    <property type="entry name" value="INT_ICEBs1_C_like"/>
    <property type="match status" value="1"/>
</dbReference>
<gene>
    <name evidence="7" type="ORF">ESZ91_00225</name>
</gene>
<dbReference type="PROSITE" id="PS51898">
    <property type="entry name" value="TYR_RECOMBINASE"/>
    <property type="match status" value="1"/>
</dbReference>
<dbReference type="InterPro" id="IPR002104">
    <property type="entry name" value="Integrase_catalytic"/>
</dbReference>
<evidence type="ECO:0000259" key="6">
    <source>
        <dbReference type="PROSITE" id="PS51900"/>
    </source>
</evidence>
<evidence type="ECO:0000256" key="1">
    <source>
        <dbReference type="ARBA" id="ARBA00008857"/>
    </source>
</evidence>